<evidence type="ECO:0000256" key="1">
    <source>
        <dbReference type="ARBA" id="ARBA00022801"/>
    </source>
</evidence>
<name>A0ABW8TAI3_9CLOT</name>
<dbReference type="Proteomes" id="UP001623592">
    <property type="component" value="Unassembled WGS sequence"/>
</dbReference>
<organism evidence="4 5">
    <name type="scientific">Clostridium neuense</name>
    <dbReference type="NCBI Taxonomy" id="1728934"/>
    <lineage>
        <taxon>Bacteria</taxon>
        <taxon>Bacillati</taxon>
        <taxon>Bacillota</taxon>
        <taxon>Clostridia</taxon>
        <taxon>Eubacteriales</taxon>
        <taxon>Clostridiaceae</taxon>
        <taxon>Clostridium</taxon>
    </lineage>
</organism>
<proteinExistence type="predicted"/>
<dbReference type="InterPro" id="IPR050287">
    <property type="entry name" value="MTA/SAH_deaminase"/>
</dbReference>
<reference evidence="4 5" key="1">
    <citation type="submission" date="2024-11" db="EMBL/GenBank/DDBJ databases">
        <authorList>
            <person name="Heng Y.C."/>
            <person name="Lim A.C.H."/>
            <person name="Lee J.K.Y."/>
            <person name="Kittelmann S."/>
        </authorList>
    </citation>
    <scope>NUCLEOTIDE SEQUENCE [LARGE SCALE GENOMIC DNA]</scope>
    <source>
        <strain evidence="4 5">WILCCON 0114</strain>
    </source>
</reference>
<dbReference type="InterPro" id="IPR011059">
    <property type="entry name" value="Metal-dep_hydrolase_composite"/>
</dbReference>
<keyword evidence="2" id="KW-0175">Coiled coil</keyword>
<feature type="coiled-coil region" evidence="2">
    <location>
        <begin position="416"/>
        <end position="443"/>
    </location>
</feature>
<dbReference type="InterPro" id="IPR006680">
    <property type="entry name" value="Amidohydro-rel"/>
</dbReference>
<dbReference type="Gene3D" id="2.30.40.10">
    <property type="entry name" value="Urease, subunit C, domain 1"/>
    <property type="match status" value="1"/>
</dbReference>
<keyword evidence="1" id="KW-0378">Hydrolase</keyword>
<evidence type="ECO:0000313" key="4">
    <source>
        <dbReference type="EMBL" id="MFL0248925.1"/>
    </source>
</evidence>
<keyword evidence="5" id="KW-1185">Reference proteome</keyword>
<dbReference type="Pfam" id="PF01979">
    <property type="entry name" value="Amidohydro_1"/>
    <property type="match status" value="1"/>
</dbReference>
<dbReference type="InterPro" id="IPR032466">
    <property type="entry name" value="Metal_Hydrolase"/>
</dbReference>
<dbReference type="RefSeq" id="WP_406785603.1">
    <property type="nucleotide sequence ID" value="NZ_JBJIAA010000001.1"/>
</dbReference>
<dbReference type="EMBL" id="JBJIAA010000001">
    <property type="protein sequence ID" value="MFL0248925.1"/>
    <property type="molecule type" value="Genomic_DNA"/>
</dbReference>
<comment type="caution">
    <text evidence="4">The sequence shown here is derived from an EMBL/GenBank/DDBJ whole genome shotgun (WGS) entry which is preliminary data.</text>
</comment>
<evidence type="ECO:0000259" key="3">
    <source>
        <dbReference type="Pfam" id="PF01979"/>
    </source>
</evidence>
<evidence type="ECO:0000256" key="2">
    <source>
        <dbReference type="SAM" id="Coils"/>
    </source>
</evidence>
<dbReference type="PANTHER" id="PTHR43794:SF11">
    <property type="entry name" value="AMIDOHYDROLASE-RELATED DOMAIN-CONTAINING PROTEIN"/>
    <property type="match status" value="1"/>
</dbReference>
<feature type="domain" description="Amidohydrolase-related" evidence="3">
    <location>
        <begin position="57"/>
        <end position="405"/>
    </location>
</feature>
<protein>
    <submittedName>
        <fullName evidence="4">Amidohydrolase</fullName>
    </submittedName>
</protein>
<dbReference type="PANTHER" id="PTHR43794">
    <property type="entry name" value="AMINOHYDROLASE SSNA-RELATED"/>
    <property type="match status" value="1"/>
</dbReference>
<dbReference type="CDD" id="cd01298">
    <property type="entry name" value="ATZ_TRZ_like"/>
    <property type="match status" value="1"/>
</dbReference>
<dbReference type="SUPFAM" id="SSF51338">
    <property type="entry name" value="Composite domain of metallo-dependent hydrolases"/>
    <property type="match status" value="1"/>
</dbReference>
<dbReference type="Gene3D" id="3.20.20.140">
    <property type="entry name" value="Metal-dependent hydrolases"/>
    <property type="match status" value="1"/>
</dbReference>
<dbReference type="SUPFAM" id="SSF51556">
    <property type="entry name" value="Metallo-dependent hydrolases"/>
    <property type="match status" value="1"/>
</dbReference>
<sequence length="445" mass="49863">MSYKCIYNAVIVTMNLNRDIIENGVLVIKDSEIFDIGDSKLLSKYDYEEKIDAKNGIVMPGFINGHTHVSMSVFRSLGEDIPDRLRRYMFPLEDSIVDAELVRVGAKLSIAEMLLGGVTTFADMYYFEDEVAKAAKEMGIRAIAGETIINKPSPDSNKPYGSMEYAEKFIEKWKNDELVTPALAPHATYSVDEEHLRKIKEISQKHKVPILMHISEMDFEMEEFKEKYNCTPVKFLEDINFLSSKVIGAHLVYATEDDMEIMLKHDVGVIHNVAANAKAARPVAPVPNMIERGIKVGLGTDGPMSGNHLDIINLLDQYTKIQKIATGARNGRTSLEAVELGTISCAKAIEMGNVIGSIEIGKKADVIIIDTDCPNMQPIYDYYSAIVYSAYPHNVSMTMVNGKVVMKDRKLINEDLNKIIDETRKLQDKIKEAVAKLNNLKKSRE</sequence>
<evidence type="ECO:0000313" key="5">
    <source>
        <dbReference type="Proteomes" id="UP001623592"/>
    </source>
</evidence>
<gene>
    <name evidence="4" type="ORF">ACJDT4_00700</name>
</gene>
<accession>A0ABW8TAI3</accession>